<evidence type="ECO:0000256" key="9">
    <source>
        <dbReference type="SAM" id="Phobius"/>
    </source>
</evidence>
<dbReference type="PANTHER" id="PTHR42810">
    <property type="entry name" value="PURINE PERMEASE C1399.01C-RELATED"/>
    <property type="match status" value="1"/>
</dbReference>
<dbReference type="AlphaFoldDB" id="A0A7V6P877"/>
<evidence type="ECO:0000256" key="8">
    <source>
        <dbReference type="SAM" id="MobiDB-lite"/>
    </source>
</evidence>
<evidence type="ECO:0000313" key="10">
    <source>
        <dbReference type="EMBL" id="HHV66136.1"/>
    </source>
</evidence>
<dbReference type="GO" id="GO:0005886">
    <property type="term" value="C:plasma membrane"/>
    <property type="evidence" value="ECO:0007669"/>
    <property type="project" value="UniProtKB-SubCell"/>
</dbReference>
<feature type="transmembrane region" description="Helical" evidence="9">
    <location>
        <begin position="401"/>
        <end position="419"/>
    </location>
</feature>
<feature type="transmembrane region" description="Helical" evidence="9">
    <location>
        <begin position="139"/>
        <end position="157"/>
    </location>
</feature>
<keyword evidence="6 9" id="KW-1133">Transmembrane helix</keyword>
<dbReference type="InterPro" id="IPR006042">
    <property type="entry name" value="Xan_ur_permease"/>
</dbReference>
<evidence type="ECO:0000256" key="3">
    <source>
        <dbReference type="ARBA" id="ARBA00022448"/>
    </source>
</evidence>
<feature type="transmembrane region" description="Helical" evidence="9">
    <location>
        <begin position="344"/>
        <end position="367"/>
    </location>
</feature>
<feature type="transmembrane region" description="Helical" evidence="9">
    <location>
        <begin position="191"/>
        <end position="214"/>
    </location>
</feature>
<dbReference type="InterPro" id="IPR006043">
    <property type="entry name" value="NCS2"/>
</dbReference>
<feature type="region of interest" description="Disordered" evidence="8">
    <location>
        <begin position="428"/>
        <end position="447"/>
    </location>
</feature>
<feature type="transmembrane region" description="Helical" evidence="9">
    <location>
        <begin position="163"/>
        <end position="184"/>
    </location>
</feature>
<dbReference type="GO" id="GO:0042907">
    <property type="term" value="F:xanthine transmembrane transporter activity"/>
    <property type="evidence" value="ECO:0007669"/>
    <property type="project" value="TreeGrafter"/>
</dbReference>
<evidence type="ECO:0000313" key="11">
    <source>
        <dbReference type="Proteomes" id="UP000551563"/>
    </source>
</evidence>
<dbReference type="Pfam" id="PF00860">
    <property type="entry name" value="Xan_ur_permease"/>
    <property type="match status" value="1"/>
</dbReference>
<dbReference type="EMBL" id="DUMN01000020">
    <property type="protein sequence ID" value="HHV66136.1"/>
    <property type="molecule type" value="Genomic_DNA"/>
</dbReference>
<evidence type="ECO:0000256" key="6">
    <source>
        <dbReference type="ARBA" id="ARBA00022989"/>
    </source>
</evidence>
<dbReference type="NCBIfam" id="TIGR00801">
    <property type="entry name" value="ncs2"/>
    <property type="match status" value="1"/>
</dbReference>
<sequence length="447" mass="45616">MGYFPSWRLTSNAVVLPDERLPAAAAIPMGVQHLLAMSGSTIVAPLLMGFDPNVAVFFSGIGTLLFFVLTAGRVPSYLGSSFAFIAVVIAATGYGGSGPNPNIAIALGGIIACGALYALIGLVVMAIGTGWVERLMPPVVTGAIGVSIGLNLAPVAVGQLKGSGTHITIALLTVLCMGMIAAYGPRGTKRLSVLFALLFGYLLVLILGNGLGIVPGIDFTAVSNAAWFGLPHFTTPEFNWQAVTLIAPVAIVLVAENLGHIKALGSITGQNMDRYIGRGFLGDGIATMISGSGGGTGVTTYAENIGVMAMTKVYSTLIFVIAAVMALILGMSPKFGAILQTIPAPVLAGLAVSVFGLIASAMARIWIVNKVDFADSRNLFTAGVALIFGAGDFTLKIGEFALGGIATSTLAALVFYQLLGIGRNDKPAESEGAGIQPAPSTAEAGPA</sequence>
<evidence type="ECO:0000256" key="2">
    <source>
        <dbReference type="ARBA" id="ARBA00008821"/>
    </source>
</evidence>
<feature type="transmembrane region" description="Helical" evidence="9">
    <location>
        <begin position="103"/>
        <end position="127"/>
    </location>
</feature>
<keyword evidence="3" id="KW-0813">Transport</keyword>
<protein>
    <submittedName>
        <fullName evidence="10">Pyrimidine utilization transport protein G</fullName>
    </submittedName>
</protein>
<dbReference type="Proteomes" id="UP000551563">
    <property type="component" value="Unassembled WGS sequence"/>
</dbReference>
<keyword evidence="4" id="KW-1003">Cell membrane</keyword>
<feature type="transmembrane region" description="Helical" evidence="9">
    <location>
        <begin position="238"/>
        <end position="255"/>
    </location>
</feature>
<evidence type="ECO:0000256" key="7">
    <source>
        <dbReference type="ARBA" id="ARBA00023136"/>
    </source>
</evidence>
<organism evidence="10 11">
    <name type="scientific">Brucella intermedia</name>
    <dbReference type="NCBI Taxonomy" id="94625"/>
    <lineage>
        <taxon>Bacteria</taxon>
        <taxon>Pseudomonadati</taxon>
        <taxon>Pseudomonadota</taxon>
        <taxon>Alphaproteobacteria</taxon>
        <taxon>Hyphomicrobiales</taxon>
        <taxon>Brucellaceae</taxon>
        <taxon>Brucella/Ochrobactrum group</taxon>
        <taxon>Brucella</taxon>
    </lineage>
</organism>
<gene>
    <name evidence="10" type="ORF">GXX48_00600</name>
</gene>
<feature type="transmembrane region" description="Helical" evidence="9">
    <location>
        <begin position="78"/>
        <end position="97"/>
    </location>
</feature>
<comment type="subcellular location">
    <subcellularLocation>
        <location evidence="1">Cell membrane</location>
        <topology evidence="1">Multi-pass membrane protein</topology>
    </subcellularLocation>
</comment>
<proteinExistence type="inferred from homology"/>
<evidence type="ECO:0000256" key="5">
    <source>
        <dbReference type="ARBA" id="ARBA00022692"/>
    </source>
</evidence>
<keyword evidence="5 9" id="KW-0812">Transmembrane</keyword>
<dbReference type="PANTHER" id="PTHR42810:SF4">
    <property type="entry name" value="URIC ACID TRANSPORTER UACT"/>
    <property type="match status" value="1"/>
</dbReference>
<evidence type="ECO:0000256" key="4">
    <source>
        <dbReference type="ARBA" id="ARBA00022475"/>
    </source>
</evidence>
<feature type="transmembrane region" description="Helical" evidence="9">
    <location>
        <begin position="313"/>
        <end position="332"/>
    </location>
</feature>
<keyword evidence="7 9" id="KW-0472">Membrane</keyword>
<feature type="transmembrane region" description="Helical" evidence="9">
    <location>
        <begin position="54"/>
        <end position="71"/>
    </location>
</feature>
<evidence type="ECO:0000256" key="1">
    <source>
        <dbReference type="ARBA" id="ARBA00004651"/>
    </source>
</evidence>
<comment type="similarity">
    <text evidence="2">Belongs to the nucleobase:cation symporter-2 (NCS2) (TC 2.A.40) family.</text>
</comment>
<accession>A0A7V6P877</accession>
<name>A0A7V6P877_9HYPH</name>
<comment type="caution">
    <text evidence="10">The sequence shown here is derived from an EMBL/GenBank/DDBJ whole genome shotgun (WGS) entry which is preliminary data.</text>
</comment>
<reference evidence="10 11" key="1">
    <citation type="journal article" date="2020" name="Biotechnol. Biofuels">
        <title>New insights from the biogas microbiome by comprehensive genome-resolved metagenomics of nearly 1600 species originating from multiple anaerobic digesters.</title>
        <authorList>
            <person name="Campanaro S."/>
            <person name="Treu L."/>
            <person name="Rodriguez-R L.M."/>
            <person name="Kovalovszki A."/>
            <person name="Ziels R.M."/>
            <person name="Maus I."/>
            <person name="Zhu X."/>
            <person name="Kougias P.G."/>
            <person name="Basile A."/>
            <person name="Luo G."/>
            <person name="Schluter A."/>
            <person name="Konstantinidis K.T."/>
            <person name="Angelidaki I."/>
        </authorList>
    </citation>
    <scope>NUCLEOTIDE SEQUENCE [LARGE SCALE GENOMIC DNA]</scope>
    <source>
        <strain evidence="10">AS04akNAM_66</strain>
    </source>
</reference>